<accession>A0A1S8KX23</accession>
<gene>
    <name evidence="1" type="ORF">CROST_037440</name>
</gene>
<dbReference type="EMBL" id="CP096983">
    <property type="protein sequence ID" value="URZ12994.1"/>
    <property type="molecule type" value="Genomic_DNA"/>
</dbReference>
<dbReference type="KEGG" id="crw:CROST_037440"/>
<keyword evidence="2" id="KW-1185">Reference proteome</keyword>
<dbReference type="RefSeq" id="WP_077834487.1">
    <property type="nucleotide sequence ID" value="NZ_CP096983.1"/>
</dbReference>
<sequence>MNLDKAIKKQNSYDNLFILFMCFIFCAMPVVLVHSHVANIFYIIYLVVIELLVVLAILVRIKNNHLSFECDGFKIRINDGLFKKNNNIVCEKVSLVHAEKDGKDMRIILITKFRFRNKYLRIVGKNFMKRYPDVSRYYMKIKKIHPEDDYYYVIIRNGGYKKYTLLNTLFKVCLGAKFTDESIEQLKKIKET</sequence>
<reference evidence="1 2" key="1">
    <citation type="submission" date="2022-04" db="EMBL/GenBank/DDBJ databases">
        <title>Genome sequence of C. roseum typestrain.</title>
        <authorList>
            <person name="Poehlein A."/>
            <person name="Schoch T."/>
            <person name="Duerre P."/>
            <person name="Daniel R."/>
        </authorList>
    </citation>
    <scope>NUCLEOTIDE SEQUENCE [LARGE SCALE GENOMIC DNA]</scope>
    <source>
        <strain evidence="1 2">DSM 7320</strain>
    </source>
</reference>
<dbReference type="Proteomes" id="UP000190951">
    <property type="component" value="Chromosome"/>
</dbReference>
<evidence type="ECO:0000313" key="2">
    <source>
        <dbReference type="Proteomes" id="UP000190951"/>
    </source>
</evidence>
<proteinExistence type="predicted"/>
<dbReference type="AlphaFoldDB" id="A0A1S8KX23"/>
<organism evidence="1 2">
    <name type="scientific">Clostridium felsineum</name>
    <dbReference type="NCBI Taxonomy" id="36839"/>
    <lineage>
        <taxon>Bacteria</taxon>
        <taxon>Bacillati</taxon>
        <taxon>Bacillota</taxon>
        <taxon>Clostridia</taxon>
        <taxon>Eubacteriales</taxon>
        <taxon>Clostridiaceae</taxon>
        <taxon>Clostridium</taxon>
    </lineage>
</organism>
<name>A0A1S8KX23_9CLOT</name>
<protein>
    <submittedName>
        <fullName evidence="1">Uncharacterized protein</fullName>
    </submittedName>
</protein>
<dbReference type="STRING" id="84029.CROST_45290"/>
<evidence type="ECO:0000313" key="1">
    <source>
        <dbReference type="EMBL" id="URZ12994.1"/>
    </source>
</evidence>